<name>A0ACD1A7N4_9FIRM</name>
<sequence length="326" mass="37603">MYMGVSTLVVNKYLRVLTIILSLIMLSGCVQNSKGINANREDNMNFESLLEPMQKSSIRIAYELNTDKGCPVGSSKIGGKPDLPADFEWFYYKGESYDGIIERRPLSFLAHINCEEANKFDKDNLLPSKGMIYFFYELASTTWGFDPNDKGSSRVYYYPGNISELKSTDFPSDLIEEYKLPEMSIVFSSKNELPDFEEFIEWHNEFGYDKWDAYDEARNKIIPESDEVSINKLLGYANLIQGGMLLSCEETSNGVYTGTTTEIPVDKLQQYKENCTKWQLLFQLESIEAENYEMLWGDVGRIYFYIMAEDLLKLNFDNCWLILQCT</sequence>
<protein>
    <submittedName>
        <fullName evidence="1">DUF1963 domain-containing protein</fullName>
    </submittedName>
</protein>
<dbReference type="Proteomes" id="UP000594014">
    <property type="component" value="Chromosome"/>
</dbReference>
<organism evidence="1 2">
    <name type="scientific">Anoxybacterium hadale</name>
    <dbReference type="NCBI Taxonomy" id="3408580"/>
    <lineage>
        <taxon>Bacteria</taxon>
        <taxon>Bacillati</taxon>
        <taxon>Bacillota</taxon>
        <taxon>Clostridia</taxon>
        <taxon>Peptostreptococcales</taxon>
        <taxon>Anaerovoracaceae</taxon>
        <taxon>Anoxybacterium</taxon>
    </lineage>
</organism>
<proteinExistence type="predicted"/>
<keyword evidence="2" id="KW-1185">Reference proteome</keyword>
<dbReference type="EMBL" id="CP042469">
    <property type="protein sequence ID" value="QOX62388.1"/>
    <property type="molecule type" value="Genomic_DNA"/>
</dbReference>
<gene>
    <name evidence="1" type="ORF">FRZ06_02940</name>
</gene>
<evidence type="ECO:0000313" key="2">
    <source>
        <dbReference type="Proteomes" id="UP000594014"/>
    </source>
</evidence>
<evidence type="ECO:0000313" key="1">
    <source>
        <dbReference type="EMBL" id="QOX62388.1"/>
    </source>
</evidence>
<accession>A0ACD1A7N4</accession>
<reference evidence="1" key="1">
    <citation type="submission" date="2019-08" db="EMBL/GenBank/DDBJ databases">
        <title>Genome sequence of Clostridiales bacterium MT110.</title>
        <authorList>
            <person name="Cao J."/>
        </authorList>
    </citation>
    <scope>NUCLEOTIDE SEQUENCE</scope>
    <source>
        <strain evidence="1">MT110</strain>
    </source>
</reference>